<evidence type="ECO:0000256" key="12">
    <source>
        <dbReference type="RuleBase" id="RU361274"/>
    </source>
</evidence>
<evidence type="ECO:0000256" key="1">
    <source>
        <dbReference type="ARBA" id="ARBA00000553"/>
    </source>
</evidence>
<accession>A0A930VF67</accession>
<dbReference type="Pfam" id="PF02578">
    <property type="entry name" value="Cu-oxidase_4"/>
    <property type="match status" value="1"/>
</dbReference>
<evidence type="ECO:0000313" key="13">
    <source>
        <dbReference type="EMBL" id="MBF4763823.1"/>
    </source>
</evidence>
<dbReference type="InterPro" id="IPR011324">
    <property type="entry name" value="Cytotoxic_necrot_fac-like_cat"/>
</dbReference>
<comment type="caution">
    <text evidence="13">The sequence shown here is derived from an EMBL/GenBank/DDBJ whole genome shotgun (WGS) entry which is preliminary data.</text>
</comment>
<evidence type="ECO:0000256" key="8">
    <source>
        <dbReference type="ARBA" id="ARBA00023008"/>
    </source>
</evidence>
<dbReference type="NCBIfam" id="TIGR00726">
    <property type="entry name" value="peptidoglycan editing factor PgeF"/>
    <property type="match status" value="1"/>
</dbReference>
<evidence type="ECO:0000256" key="6">
    <source>
        <dbReference type="ARBA" id="ARBA00022801"/>
    </source>
</evidence>
<gene>
    <name evidence="13" type="primary">pgeF</name>
    <name evidence="13" type="ORF">ISU07_11865</name>
</gene>
<keyword evidence="8" id="KW-0186">Copper</keyword>
<comment type="function">
    <text evidence="2">Purine nucleoside enzyme that catalyzes the phosphorolysis of adenosine and inosine nucleosides, yielding D-ribose 1-phosphate and the respective free bases, adenine and hypoxanthine. Also catalyzes the phosphorolysis of S-methyl-5'-thioadenosine into adenine and S-methyl-5-thio-alpha-D-ribose 1-phosphate. Also has adenosine deaminase activity.</text>
</comment>
<evidence type="ECO:0000256" key="4">
    <source>
        <dbReference type="ARBA" id="ARBA00022679"/>
    </source>
</evidence>
<reference evidence="13" key="1">
    <citation type="submission" date="2020-11" db="EMBL/GenBank/DDBJ databases">
        <title>Nocardioides sp. nov., isolated from Soil of Cynanchum wilfordii Hemsley rhizosphere.</title>
        <authorList>
            <person name="Lee J.-S."/>
            <person name="Suh M.K."/>
            <person name="Kim J.-S."/>
        </authorList>
    </citation>
    <scope>NUCLEOTIDE SEQUENCE</scope>
    <source>
        <strain evidence="13">KCTC 19275</strain>
    </source>
</reference>
<dbReference type="PANTHER" id="PTHR30616:SF2">
    <property type="entry name" value="PURINE NUCLEOSIDE PHOSPHORYLASE LACC1"/>
    <property type="match status" value="1"/>
</dbReference>
<comment type="similarity">
    <text evidence="3 12">Belongs to the purine nucleoside phosphorylase YfiH/LACC1 family.</text>
</comment>
<proteinExistence type="inferred from homology"/>
<evidence type="ECO:0000256" key="10">
    <source>
        <dbReference type="ARBA" id="ARBA00048968"/>
    </source>
</evidence>
<name>A0A930VF67_9ACTN</name>
<comment type="catalytic activity">
    <reaction evidence="11">
        <text>S-methyl-5'-thioadenosine + phosphate = 5-(methylsulfanyl)-alpha-D-ribose 1-phosphate + adenine</text>
        <dbReference type="Rhea" id="RHEA:11852"/>
        <dbReference type="ChEBI" id="CHEBI:16708"/>
        <dbReference type="ChEBI" id="CHEBI:17509"/>
        <dbReference type="ChEBI" id="CHEBI:43474"/>
        <dbReference type="ChEBI" id="CHEBI:58533"/>
        <dbReference type="EC" id="2.4.2.28"/>
    </reaction>
    <physiologicalReaction direction="left-to-right" evidence="11">
        <dbReference type="Rhea" id="RHEA:11853"/>
    </physiologicalReaction>
</comment>
<evidence type="ECO:0000256" key="11">
    <source>
        <dbReference type="ARBA" id="ARBA00049893"/>
    </source>
</evidence>
<dbReference type="InterPro" id="IPR038371">
    <property type="entry name" value="Cu_polyphenol_OxRdtase_sf"/>
</dbReference>
<dbReference type="Gene3D" id="3.60.140.10">
    <property type="entry name" value="CNF1/YfiH-like putative cysteine hydrolases"/>
    <property type="match status" value="1"/>
</dbReference>
<evidence type="ECO:0000256" key="7">
    <source>
        <dbReference type="ARBA" id="ARBA00022833"/>
    </source>
</evidence>
<evidence type="ECO:0000256" key="9">
    <source>
        <dbReference type="ARBA" id="ARBA00047989"/>
    </source>
</evidence>
<dbReference type="GO" id="GO:0017061">
    <property type="term" value="F:S-methyl-5-thioadenosine phosphorylase activity"/>
    <property type="evidence" value="ECO:0007669"/>
    <property type="project" value="UniProtKB-EC"/>
</dbReference>
<comment type="catalytic activity">
    <reaction evidence="9">
        <text>adenosine + H2O + H(+) = inosine + NH4(+)</text>
        <dbReference type="Rhea" id="RHEA:24408"/>
        <dbReference type="ChEBI" id="CHEBI:15377"/>
        <dbReference type="ChEBI" id="CHEBI:15378"/>
        <dbReference type="ChEBI" id="CHEBI:16335"/>
        <dbReference type="ChEBI" id="CHEBI:17596"/>
        <dbReference type="ChEBI" id="CHEBI:28938"/>
        <dbReference type="EC" id="3.5.4.4"/>
    </reaction>
    <physiologicalReaction direction="left-to-right" evidence="9">
        <dbReference type="Rhea" id="RHEA:24409"/>
    </physiologicalReaction>
</comment>
<keyword evidence="14" id="KW-1185">Reference proteome</keyword>
<dbReference type="GO" id="GO:0005507">
    <property type="term" value="F:copper ion binding"/>
    <property type="evidence" value="ECO:0007669"/>
    <property type="project" value="TreeGrafter"/>
</dbReference>
<dbReference type="PANTHER" id="PTHR30616">
    <property type="entry name" value="UNCHARACTERIZED PROTEIN YFIH"/>
    <property type="match status" value="1"/>
</dbReference>
<protein>
    <recommendedName>
        <fullName evidence="12">Purine nucleoside phosphorylase</fullName>
    </recommendedName>
</protein>
<evidence type="ECO:0000256" key="2">
    <source>
        <dbReference type="ARBA" id="ARBA00003215"/>
    </source>
</evidence>
<evidence type="ECO:0000256" key="3">
    <source>
        <dbReference type="ARBA" id="ARBA00007353"/>
    </source>
</evidence>
<organism evidence="13 14">
    <name type="scientific">Nocardioides islandensis</name>
    <dbReference type="NCBI Taxonomy" id="433663"/>
    <lineage>
        <taxon>Bacteria</taxon>
        <taxon>Bacillati</taxon>
        <taxon>Actinomycetota</taxon>
        <taxon>Actinomycetes</taxon>
        <taxon>Propionibacteriales</taxon>
        <taxon>Nocardioidaceae</taxon>
        <taxon>Nocardioides</taxon>
    </lineage>
</organism>
<keyword evidence="4" id="KW-0808">Transferase</keyword>
<dbReference type="GO" id="GO:0016787">
    <property type="term" value="F:hydrolase activity"/>
    <property type="evidence" value="ECO:0007669"/>
    <property type="project" value="UniProtKB-KW"/>
</dbReference>
<comment type="catalytic activity">
    <reaction evidence="10">
        <text>adenosine + phosphate = alpha-D-ribose 1-phosphate + adenine</text>
        <dbReference type="Rhea" id="RHEA:27642"/>
        <dbReference type="ChEBI" id="CHEBI:16335"/>
        <dbReference type="ChEBI" id="CHEBI:16708"/>
        <dbReference type="ChEBI" id="CHEBI:43474"/>
        <dbReference type="ChEBI" id="CHEBI:57720"/>
        <dbReference type="EC" id="2.4.2.1"/>
    </reaction>
    <physiologicalReaction direction="left-to-right" evidence="10">
        <dbReference type="Rhea" id="RHEA:27643"/>
    </physiologicalReaction>
</comment>
<keyword evidence="7" id="KW-0862">Zinc</keyword>
<evidence type="ECO:0000313" key="14">
    <source>
        <dbReference type="Proteomes" id="UP000640489"/>
    </source>
</evidence>
<dbReference type="CDD" id="cd16833">
    <property type="entry name" value="YfiH"/>
    <property type="match status" value="1"/>
</dbReference>
<keyword evidence="5" id="KW-0479">Metal-binding</keyword>
<sequence length="246" mass="25817">MYSSRLTHGPVALAFTDRHGGVSRAPFDSLNLAWAGDDPEALEENHRLLAADFAPGDPVAALSQVHGNDVAYVGPDGPSTTLHGHLHAQADGVVTDQPAVTLMVRGADCAMVLFADAEAGVIGGCHCGRPGLVVGVVPATLRRMRELGARDITAWLGPHVCGACYEVPQEMQDEVAAAVPESRATTSWGTPSVDVGAGIRAQLAAEDVACVDLSVCTRESPDLYSYRRDRLTSGRQAGVIRMAAPR</sequence>
<keyword evidence="6" id="KW-0378">Hydrolase</keyword>
<dbReference type="SUPFAM" id="SSF64438">
    <property type="entry name" value="CNF1/YfiH-like putative cysteine hydrolases"/>
    <property type="match status" value="1"/>
</dbReference>
<dbReference type="EMBL" id="JADKPN010000006">
    <property type="protein sequence ID" value="MBF4763823.1"/>
    <property type="molecule type" value="Genomic_DNA"/>
</dbReference>
<evidence type="ECO:0000256" key="5">
    <source>
        <dbReference type="ARBA" id="ARBA00022723"/>
    </source>
</evidence>
<dbReference type="AlphaFoldDB" id="A0A930VF67"/>
<dbReference type="Proteomes" id="UP000640489">
    <property type="component" value="Unassembled WGS sequence"/>
</dbReference>
<comment type="catalytic activity">
    <reaction evidence="1">
        <text>inosine + phosphate = alpha-D-ribose 1-phosphate + hypoxanthine</text>
        <dbReference type="Rhea" id="RHEA:27646"/>
        <dbReference type="ChEBI" id="CHEBI:17368"/>
        <dbReference type="ChEBI" id="CHEBI:17596"/>
        <dbReference type="ChEBI" id="CHEBI:43474"/>
        <dbReference type="ChEBI" id="CHEBI:57720"/>
        <dbReference type="EC" id="2.4.2.1"/>
    </reaction>
    <physiologicalReaction direction="left-to-right" evidence="1">
        <dbReference type="Rhea" id="RHEA:27647"/>
    </physiologicalReaction>
</comment>
<dbReference type="InterPro" id="IPR003730">
    <property type="entry name" value="Cu_polyphenol_OxRdtase"/>
</dbReference>